<evidence type="ECO:0000313" key="6">
    <source>
        <dbReference type="Proteomes" id="UP000319663"/>
    </source>
</evidence>
<dbReference type="InterPro" id="IPR009081">
    <property type="entry name" value="PP-bd_ACP"/>
</dbReference>
<dbReference type="Gene3D" id="3.40.50.720">
    <property type="entry name" value="NAD(P)-binding Rossmann-like Domain"/>
    <property type="match status" value="1"/>
</dbReference>
<dbReference type="InterPro" id="IPR020845">
    <property type="entry name" value="AMP-binding_CS"/>
</dbReference>
<keyword evidence="6" id="KW-1185">Reference proteome</keyword>
<dbReference type="InterPro" id="IPR042099">
    <property type="entry name" value="ANL_N_sf"/>
</dbReference>
<dbReference type="PANTHER" id="PTHR43439:SF2">
    <property type="entry name" value="ENZYME, PUTATIVE (JCVI)-RELATED"/>
    <property type="match status" value="1"/>
</dbReference>
<dbReference type="SUPFAM" id="SSF47336">
    <property type="entry name" value="ACP-like"/>
    <property type="match status" value="1"/>
</dbReference>
<dbReference type="EMBL" id="VIFY01000044">
    <property type="protein sequence ID" value="TQB73438.1"/>
    <property type="molecule type" value="Genomic_DNA"/>
</dbReference>
<dbReference type="SUPFAM" id="SSF56801">
    <property type="entry name" value="Acetyl-CoA synthetase-like"/>
    <property type="match status" value="1"/>
</dbReference>
<dbReference type="Pfam" id="PF07993">
    <property type="entry name" value="NAD_binding_4"/>
    <property type="match status" value="1"/>
</dbReference>
<dbReference type="PROSITE" id="PS00455">
    <property type="entry name" value="AMP_BINDING"/>
    <property type="match status" value="1"/>
</dbReference>
<dbReference type="Pfam" id="PF00550">
    <property type="entry name" value="PP-binding"/>
    <property type="match status" value="1"/>
</dbReference>
<evidence type="ECO:0000256" key="2">
    <source>
        <dbReference type="ARBA" id="ARBA00022553"/>
    </source>
</evidence>
<evidence type="ECO:0000256" key="3">
    <source>
        <dbReference type="SAM" id="MobiDB-lite"/>
    </source>
</evidence>
<feature type="region of interest" description="Disordered" evidence="3">
    <location>
        <begin position="960"/>
        <end position="990"/>
    </location>
</feature>
<dbReference type="InterPro" id="IPR006162">
    <property type="entry name" value="Ppantetheine_attach_site"/>
</dbReference>
<dbReference type="InterPro" id="IPR036736">
    <property type="entry name" value="ACP-like_sf"/>
</dbReference>
<comment type="caution">
    <text evidence="5">The sequence shown here is derived from an EMBL/GenBank/DDBJ whole genome shotgun (WGS) entry which is preliminary data.</text>
</comment>
<dbReference type="InterPro" id="IPR051414">
    <property type="entry name" value="Adenylate-forming_Reductase"/>
</dbReference>
<gene>
    <name evidence="5" type="ORF">MPDQ_005839</name>
</gene>
<evidence type="ECO:0000259" key="4">
    <source>
        <dbReference type="PROSITE" id="PS50075"/>
    </source>
</evidence>
<dbReference type="InterPro" id="IPR036291">
    <property type="entry name" value="NAD(P)-bd_dom_sf"/>
</dbReference>
<feature type="compositionally biased region" description="Basic and acidic residues" evidence="3">
    <location>
        <begin position="967"/>
        <end position="990"/>
    </location>
</feature>
<evidence type="ECO:0000256" key="1">
    <source>
        <dbReference type="ARBA" id="ARBA00022450"/>
    </source>
</evidence>
<dbReference type="Proteomes" id="UP000319663">
    <property type="component" value="Unassembled WGS sequence"/>
</dbReference>
<dbReference type="STRING" id="5098.A0A507QVR3"/>
<dbReference type="Pfam" id="PF23562">
    <property type="entry name" value="AMP-binding_C_3"/>
    <property type="match status" value="1"/>
</dbReference>
<proteinExistence type="predicted"/>
<dbReference type="Pfam" id="PF00501">
    <property type="entry name" value="AMP-binding"/>
    <property type="match status" value="1"/>
</dbReference>
<keyword evidence="2" id="KW-0597">Phosphoprotein</keyword>
<reference evidence="5 6" key="1">
    <citation type="submission" date="2019-06" db="EMBL/GenBank/DDBJ databases">
        <title>Wine fermentation using esterase from Monascus purpureus.</title>
        <authorList>
            <person name="Geng C."/>
            <person name="Zhang Y."/>
        </authorList>
    </citation>
    <scope>NUCLEOTIDE SEQUENCE [LARGE SCALE GENOMIC DNA]</scope>
    <source>
        <strain evidence="5">HQ1</strain>
    </source>
</reference>
<keyword evidence="1" id="KW-0596">Phosphopantetheine</keyword>
<sequence length="1101" mass="122227">MAATSASEPSKPVSAGDLIRRFGKLRMLDDLVRLRAADEIQVPILAYPSSEKDGFSYDYLTGQHLDRMVDDAVHALLDHGFKPNSHSIVALLTPSDLSMVAIFFALSRMGYTVMMLSPRLSATACVALLDTVGCDNILHGQTASIQTTMDEISQLKRVHSQPICRMGVSLSSDSNSATARVTFEHDKNPDPDRIALILHSSGTTGMPKPLYLSHRAIMTHPLRGPELTSFNSLPWYHLHGLSTAFQAMWMRKTAFMWDASLPVTGDNLVKALKQARPESVHAVPYVLQLLADTDGGIAELKKCKLVTYGGAACPDELGDRLVREGVRFGGSFGSTEAGLTAESISRPPDDPFWNYLRFFDNIQPYVWMKPLGEENGTVDSANFNSNSLYECVFLPGHQALTTSNSDQPPGSFHSKDVFTPHPAIPGRWKYVTRLDDRITLTNGEKVLPLPIEGLIKQHPLIHDAVVVGVNRAVPGLLVFQSEKASQNDLSGEEYLDAIWPVVEEVNSKAEKFSQLSRDTVAVLPYEASFPGLRTDKGSVIREQVYNRFADVIDGIYAKFGQRGNGTLRLSLDDTEAHILKLCNEELGLKVSSVNTDFFAAGVDSLKAIHLRRLLLRDFDVSHGKELGQNIVFETATVSRLAERIFMLQNGNQSVDIHLDGENKAEDELQLISRLISKYATFRKHVPRQKTTGDSKKSVILTGATGSIGIHTLVELLKDDTIEKVYCLTRRENPLASILEALQNKTLTISESSKQKIIALKSNLGTLDLGLGGGKNEQILHEMRQTVSLIIHTAWPVNFQLPLRTFEEQIKGLCHLIQFSLDVEMPDPAVLMFCSSISTAMRMGHNHGVPAGMEMEIPEQLLKDPSPALHMGYAQSKLIGERIISIARSSANARTYSLRIGQVSGNSSRGLWNDSEAVSLMIRSALTMRVLPVLNETCSWIPVDILGKVIIEIARSRLDSSTSTSTSTDDRKEDYPNKENDTNSKNENEKDDTVYNICNPKTFPWSFLLALLRNQGLAFTAVPFETWLALLRESEKRGEEHANPAVKLIEHYDAMYSGNTLKLKFRTDRAERESETLRGAEMDVIRGGILENYVKDWLERWT</sequence>
<dbReference type="InterPro" id="IPR000873">
    <property type="entry name" value="AMP-dep_synth/lig_dom"/>
</dbReference>
<feature type="domain" description="Carrier" evidence="4">
    <location>
        <begin position="569"/>
        <end position="648"/>
    </location>
</feature>
<dbReference type="SUPFAM" id="SSF51735">
    <property type="entry name" value="NAD(P)-binding Rossmann-fold domains"/>
    <property type="match status" value="1"/>
</dbReference>
<dbReference type="AlphaFoldDB" id="A0A507QVR3"/>
<accession>A0A507QVR3</accession>
<organism evidence="5 6">
    <name type="scientific">Monascus purpureus</name>
    <name type="common">Red mold</name>
    <name type="synonym">Monascus anka</name>
    <dbReference type="NCBI Taxonomy" id="5098"/>
    <lineage>
        <taxon>Eukaryota</taxon>
        <taxon>Fungi</taxon>
        <taxon>Dikarya</taxon>
        <taxon>Ascomycota</taxon>
        <taxon>Pezizomycotina</taxon>
        <taxon>Eurotiomycetes</taxon>
        <taxon>Eurotiomycetidae</taxon>
        <taxon>Eurotiales</taxon>
        <taxon>Aspergillaceae</taxon>
        <taxon>Monascus</taxon>
    </lineage>
</organism>
<dbReference type="PANTHER" id="PTHR43439">
    <property type="entry name" value="PHENYLACETATE-COENZYME A LIGASE"/>
    <property type="match status" value="1"/>
</dbReference>
<dbReference type="InterPro" id="IPR013120">
    <property type="entry name" value="FAR_NAD-bd"/>
</dbReference>
<name>A0A507QVR3_MONPU</name>
<evidence type="ECO:0000313" key="5">
    <source>
        <dbReference type="EMBL" id="TQB73438.1"/>
    </source>
</evidence>
<dbReference type="Gene3D" id="3.40.50.12780">
    <property type="entry name" value="N-terminal domain of ligase-like"/>
    <property type="match status" value="1"/>
</dbReference>
<dbReference type="Gene3D" id="1.10.1200.10">
    <property type="entry name" value="ACP-like"/>
    <property type="match status" value="1"/>
</dbReference>
<dbReference type="PROSITE" id="PS50075">
    <property type="entry name" value="CARRIER"/>
    <property type="match status" value="1"/>
</dbReference>
<protein>
    <recommendedName>
        <fullName evidence="4">Carrier domain-containing protein</fullName>
    </recommendedName>
</protein>
<dbReference type="PROSITE" id="PS00012">
    <property type="entry name" value="PHOSPHOPANTETHEINE"/>
    <property type="match status" value="1"/>
</dbReference>